<evidence type="ECO:0000256" key="1">
    <source>
        <dbReference type="ARBA" id="ARBA00006709"/>
    </source>
</evidence>
<dbReference type="InterPro" id="IPR044911">
    <property type="entry name" value="V-type_ATPase_csu/dsu_dom_3"/>
</dbReference>
<comment type="caution">
    <text evidence="5">The sequence shown here is derived from an EMBL/GenBank/DDBJ whole genome shotgun (WGS) entry which is preliminary data.</text>
</comment>
<dbReference type="InterPro" id="IPR050873">
    <property type="entry name" value="V-ATPase_V0D/AC39_subunit"/>
</dbReference>
<dbReference type="Gene3D" id="1.20.1690.10">
    <property type="entry name" value="V-type ATP synthase subunit C domain"/>
    <property type="match status" value="2"/>
</dbReference>
<reference evidence="4 7" key="2">
    <citation type="submission" date="2019-11" db="EMBL/GenBank/DDBJ databases">
        <title>Characterisation of Fundicoccus ignavus gen. nov. sp. nov., a novel genus of the family Aerococcaceae isolated from bulk tank milk.</title>
        <authorList>
            <person name="Siebert A."/>
            <person name="Huptas C."/>
            <person name="Wenning M."/>
            <person name="Scherer S."/>
            <person name="Doll E.V."/>
        </authorList>
    </citation>
    <scope>NUCLEOTIDE SEQUENCE [LARGE SCALE GENOMIC DNA]</scope>
    <source>
        <strain evidence="4 7">DSM 109653</strain>
    </source>
</reference>
<dbReference type="SUPFAM" id="SSF103486">
    <property type="entry name" value="V-type ATP synthase subunit C"/>
    <property type="match status" value="1"/>
</dbReference>
<evidence type="ECO:0000313" key="4">
    <source>
        <dbReference type="EMBL" id="MRI81228.1"/>
    </source>
</evidence>
<accession>A0A844CAN0</accession>
<dbReference type="Proteomes" id="UP000469870">
    <property type="component" value="Unassembled WGS sequence"/>
</dbReference>
<evidence type="ECO:0000313" key="6">
    <source>
        <dbReference type="Proteomes" id="UP000440066"/>
    </source>
</evidence>
<reference evidence="5 6" key="1">
    <citation type="submission" date="2019-11" db="EMBL/GenBank/DDBJ databases">
        <title>Characterisation of Fundicoccus ignavus gen. nov. sp. nov., a novel genus of the family Aerococcaceae from bulk tank milk.</title>
        <authorList>
            <person name="Siebert A."/>
            <person name="Huptas C."/>
            <person name="Wenning M."/>
            <person name="Scherer S."/>
            <person name="Doll E.V."/>
        </authorList>
    </citation>
    <scope>NUCLEOTIDE SEQUENCE [LARGE SCALE GENOMIC DNA]</scope>
    <source>
        <strain evidence="5 6">DSM 109652</strain>
    </source>
</reference>
<evidence type="ECO:0000313" key="5">
    <source>
        <dbReference type="EMBL" id="MRJ46230.1"/>
    </source>
</evidence>
<keyword evidence="2" id="KW-0813">Transport</keyword>
<dbReference type="InterPro" id="IPR002843">
    <property type="entry name" value="ATPase_V0-cplx_csu/dsu"/>
</dbReference>
<evidence type="ECO:0008006" key="8">
    <source>
        <dbReference type="Google" id="ProtNLM"/>
    </source>
</evidence>
<dbReference type="InterPro" id="IPR036079">
    <property type="entry name" value="ATPase_csu/dsu_sf"/>
</dbReference>
<proteinExistence type="inferred from homology"/>
<dbReference type="EMBL" id="WJQT01000001">
    <property type="protein sequence ID" value="MRJ46230.1"/>
    <property type="molecule type" value="Genomic_DNA"/>
</dbReference>
<dbReference type="InterPro" id="IPR035067">
    <property type="entry name" value="V-type_ATPase_csu/dsu"/>
</dbReference>
<evidence type="ECO:0000256" key="3">
    <source>
        <dbReference type="ARBA" id="ARBA00023065"/>
    </source>
</evidence>
<dbReference type="PANTHER" id="PTHR38682">
    <property type="entry name" value="V-TYPE ATP SYNTHASE SUBUNIT C"/>
    <property type="match status" value="1"/>
</dbReference>
<dbReference type="EMBL" id="WJQR01000003">
    <property type="protein sequence ID" value="MRI81228.1"/>
    <property type="molecule type" value="Genomic_DNA"/>
</dbReference>
<dbReference type="RefSeq" id="WP_153831328.1">
    <property type="nucleotide sequence ID" value="NZ_WJQR01000003.1"/>
</dbReference>
<keyword evidence="3" id="KW-0406">Ion transport</keyword>
<comment type="similarity">
    <text evidence="1">Belongs to the V-ATPase V0D/AC39 subunit family.</text>
</comment>
<dbReference type="GO" id="GO:0046961">
    <property type="term" value="F:proton-transporting ATPase activity, rotational mechanism"/>
    <property type="evidence" value="ECO:0007669"/>
    <property type="project" value="InterPro"/>
</dbReference>
<dbReference type="AlphaFoldDB" id="A0A844CAN0"/>
<evidence type="ECO:0000256" key="2">
    <source>
        <dbReference type="ARBA" id="ARBA00022448"/>
    </source>
</evidence>
<gene>
    <name evidence="5" type="ORF">GF867_01390</name>
    <name evidence="4" type="ORF">GIY11_04275</name>
</gene>
<dbReference type="Proteomes" id="UP000440066">
    <property type="component" value="Unassembled WGS sequence"/>
</dbReference>
<dbReference type="Pfam" id="PF01992">
    <property type="entry name" value="vATP-synt_AC39"/>
    <property type="match status" value="1"/>
</dbReference>
<dbReference type="PANTHER" id="PTHR38682:SF1">
    <property type="entry name" value="V-TYPE ATP SYNTHASE SUBUNIT C"/>
    <property type="match status" value="1"/>
</dbReference>
<protein>
    <recommendedName>
        <fullName evidence="8">V-type ATP synthase subunit C</fullName>
    </recommendedName>
</protein>
<organism evidence="5 6">
    <name type="scientific">Fundicoccus ignavus</name>
    <dbReference type="NCBI Taxonomy" id="2664442"/>
    <lineage>
        <taxon>Bacteria</taxon>
        <taxon>Bacillati</taxon>
        <taxon>Bacillota</taxon>
        <taxon>Bacilli</taxon>
        <taxon>Lactobacillales</taxon>
        <taxon>Aerococcaceae</taxon>
        <taxon>Fundicoccus</taxon>
    </lineage>
</organism>
<name>A0A844CAN0_9LACT</name>
<sequence>MYDNEFGSLNVTIRVLENDLLNQAIYDRMLAADSFRDAVSILRETTYRDKVEKVLENHNYDDMITEELVETYQKLFSITPDPKLVELASLRYTYQNLKVMIKEWIAETNFSEMYFDIGRFDLTELRQAVQLGKSEVLSQAYLNTINDAKTDYSEFKNVHQVEVLIDRHYFQHFKQLATEIGHPSIIEMIDMQIDFKNISTLIRAKYQNRTKNFLRSVLSDAGSFEIEKLIQLGVGDARNLIQSLAETKYKDVLNESLITAGIGISSIKFDYYTDNALMRKMQDAKLQAFGPLPMLAYIYAKETEVRNLRLVLSAKENQINIEETKGRMRMNYVS</sequence>
<evidence type="ECO:0000313" key="7">
    <source>
        <dbReference type="Proteomes" id="UP000469870"/>
    </source>
</evidence>
<dbReference type="Gene3D" id="1.10.132.50">
    <property type="entry name" value="ATP synthase (C/AC39) subunit, domain 3"/>
    <property type="match status" value="1"/>
</dbReference>